<protein>
    <submittedName>
        <fullName evidence="5">Arginase</fullName>
        <ecNumber evidence="5">3.5.3.1</ecNumber>
    </submittedName>
</protein>
<dbReference type="EC" id="3.5.3.1" evidence="5"/>
<dbReference type="RefSeq" id="WP_192730582.1">
    <property type="nucleotide sequence ID" value="NZ_BAAAVL010000015.1"/>
</dbReference>
<sequence>MSRNGKTLRLHMPQWQGGNLGEYHLGSRLLSWLLPAGEGPEEIVPVAEPTRSAFPQAMQDGMAGKAVLLQQARDARLAIERHRPDRILTIGGDCLVDLAPIAYLNKRYGGRLGVLWIDAHPDVQTAKQTDQGNAQVLGMLLGRGDPSFVAEVDLPVDPNLVMYAGLDEWSPAEDEVLSGLSLRVTGSSALSRGSSEILRWIEENRIEHLAVHLDVDVIIPERFQPILFNKPAAEPGFLEGVPRGRLQPDDVLRLLGEVAAKTDIVGLAITEFISWDAIQTRALLARLPLIGG</sequence>
<evidence type="ECO:0000313" key="6">
    <source>
        <dbReference type="Proteomes" id="UP000620262"/>
    </source>
</evidence>
<proteinExistence type="inferred from homology"/>
<keyword evidence="2 5" id="KW-0378">Hydrolase</keyword>
<evidence type="ECO:0000256" key="4">
    <source>
        <dbReference type="PROSITE-ProRule" id="PRU00742"/>
    </source>
</evidence>
<dbReference type="SUPFAM" id="SSF52768">
    <property type="entry name" value="Arginase/deacetylase"/>
    <property type="match status" value="1"/>
</dbReference>
<dbReference type="Pfam" id="PF00491">
    <property type="entry name" value="Arginase"/>
    <property type="match status" value="1"/>
</dbReference>
<comment type="similarity">
    <text evidence="4">Belongs to the arginase family.</text>
</comment>
<reference evidence="5 6" key="1">
    <citation type="submission" date="2020-10" db="EMBL/GenBank/DDBJ databases">
        <title>Sequencing the genomes of 1000 actinobacteria strains.</title>
        <authorList>
            <person name="Klenk H.-P."/>
        </authorList>
    </citation>
    <scope>NUCLEOTIDE SEQUENCE [LARGE SCALE GENOMIC DNA]</scope>
    <source>
        <strain evidence="5 6">DSM 7307</strain>
    </source>
</reference>
<gene>
    <name evidence="5" type="ORF">H4W29_004137</name>
</gene>
<dbReference type="CDD" id="cd09999">
    <property type="entry name" value="Arginase-like_1"/>
    <property type="match status" value="1"/>
</dbReference>
<dbReference type="Gene3D" id="3.40.800.10">
    <property type="entry name" value="Ureohydrolase domain"/>
    <property type="match status" value="1"/>
</dbReference>
<evidence type="ECO:0000313" key="5">
    <source>
        <dbReference type="EMBL" id="MBE1506956.1"/>
    </source>
</evidence>
<name>A0ABR9IUT5_RHIVS</name>
<dbReference type="PANTHER" id="PTHR43782:SF3">
    <property type="entry name" value="ARGINASE"/>
    <property type="match status" value="1"/>
</dbReference>
<comment type="caution">
    <text evidence="5">The sequence shown here is derived from an EMBL/GenBank/DDBJ whole genome shotgun (WGS) entry which is preliminary data.</text>
</comment>
<dbReference type="InterPro" id="IPR006035">
    <property type="entry name" value="Ureohydrolase"/>
</dbReference>
<dbReference type="InterPro" id="IPR023696">
    <property type="entry name" value="Ureohydrolase_dom_sf"/>
</dbReference>
<dbReference type="EMBL" id="JADBEC010000001">
    <property type="protein sequence ID" value="MBE1506956.1"/>
    <property type="molecule type" value="Genomic_DNA"/>
</dbReference>
<dbReference type="GO" id="GO:0004053">
    <property type="term" value="F:arginase activity"/>
    <property type="evidence" value="ECO:0007669"/>
    <property type="project" value="UniProtKB-EC"/>
</dbReference>
<dbReference type="PANTHER" id="PTHR43782">
    <property type="entry name" value="ARGINASE"/>
    <property type="match status" value="1"/>
</dbReference>
<evidence type="ECO:0000256" key="2">
    <source>
        <dbReference type="ARBA" id="ARBA00022801"/>
    </source>
</evidence>
<dbReference type="PROSITE" id="PS51409">
    <property type="entry name" value="ARGINASE_2"/>
    <property type="match status" value="1"/>
</dbReference>
<keyword evidence="1" id="KW-0479">Metal-binding</keyword>
<evidence type="ECO:0000256" key="1">
    <source>
        <dbReference type="ARBA" id="ARBA00022723"/>
    </source>
</evidence>
<accession>A0ABR9IUT5</accession>
<dbReference type="Proteomes" id="UP000620262">
    <property type="component" value="Unassembled WGS sequence"/>
</dbReference>
<keyword evidence="6" id="KW-1185">Reference proteome</keyword>
<organism evidence="5 6">
    <name type="scientific">Rhizobium viscosum</name>
    <name type="common">Arthrobacter viscosus</name>
    <dbReference type="NCBI Taxonomy" id="1673"/>
    <lineage>
        <taxon>Bacteria</taxon>
        <taxon>Pseudomonadati</taxon>
        <taxon>Pseudomonadota</taxon>
        <taxon>Alphaproteobacteria</taxon>
        <taxon>Hyphomicrobiales</taxon>
        <taxon>Rhizobiaceae</taxon>
        <taxon>Rhizobium/Agrobacterium group</taxon>
        <taxon>Rhizobium</taxon>
    </lineage>
</organism>
<keyword evidence="3" id="KW-0464">Manganese</keyword>
<evidence type="ECO:0000256" key="3">
    <source>
        <dbReference type="ARBA" id="ARBA00023211"/>
    </source>
</evidence>